<dbReference type="Pfam" id="PF00149">
    <property type="entry name" value="Metallophos"/>
    <property type="match status" value="1"/>
</dbReference>
<dbReference type="SUPFAM" id="SSF56300">
    <property type="entry name" value="Metallo-dependent phosphatases"/>
    <property type="match status" value="1"/>
</dbReference>
<proteinExistence type="predicted"/>
<accession>A0A2N5CJT3</accession>
<protein>
    <submittedName>
        <fullName evidence="2">Serine/threonine protein phosphatase</fullName>
    </submittedName>
</protein>
<dbReference type="PANTHER" id="PTHR43143:SF6">
    <property type="entry name" value="BLL3016 PROTEIN"/>
    <property type="match status" value="1"/>
</dbReference>
<dbReference type="OrthoDB" id="9780884at2"/>
<organism evidence="2 3">
    <name type="scientific">Cupriavidus pauculus</name>
    <dbReference type="NCBI Taxonomy" id="82633"/>
    <lineage>
        <taxon>Bacteria</taxon>
        <taxon>Pseudomonadati</taxon>
        <taxon>Pseudomonadota</taxon>
        <taxon>Betaproteobacteria</taxon>
        <taxon>Burkholderiales</taxon>
        <taxon>Burkholderiaceae</taxon>
        <taxon>Cupriavidus</taxon>
    </lineage>
</organism>
<dbReference type="InterPro" id="IPR029052">
    <property type="entry name" value="Metallo-depent_PP-like"/>
</dbReference>
<gene>
    <name evidence="2" type="ORF">CYJ10_04150</name>
</gene>
<dbReference type="Proteomes" id="UP000234341">
    <property type="component" value="Unassembled WGS sequence"/>
</dbReference>
<evidence type="ECO:0000313" key="2">
    <source>
        <dbReference type="EMBL" id="PLQ02489.1"/>
    </source>
</evidence>
<reference evidence="2 3" key="1">
    <citation type="submission" date="2017-12" db="EMBL/GenBank/DDBJ databases">
        <title>Genome sequence of the active heterotrophic nitrifier-denitrifier, Cupriavidus pauculus UM1.</title>
        <authorList>
            <person name="Putonti C."/>
            <person name="Castignetti D."/>
        </authorList>
    </citation>
    <scope>NUCLEOTIDE SEQUENCE [LARGE SCALE GENOMIC DNA]</scope>
    <source>
        <strain evidence="2 3">UM1</strain>
    </source>
</reference>
<comment type="caution">
    <text evidence="2">The sequence shown here is derived from an EMBL/GenBank/DDBJ whole genome shotgun (WGS) entry which is preliminary data.</text>
</comment>
<dbReference type="EMBL" id="PJRP01000001">
    <property type="protein sequence ID" value="PLQ02489.1"/>
    <property type="molecule type" value="Genomic_DNA"/>
</dbReference>
<dbReference type="PROSITE" id="PS51318">
    <property type="entry name" value="TAT"/>
    <property type="match status" value="1"/>
</dbReference>
<evidence type="ECO:0000259" key="1">
    <source>
        <dbReference type="Pfam" id="PF00149"/>
    </source>
</evidence>
<feature type="domain" description="Calcineurin-like phosphoesterase" evidence="1">
    <location>
        <begin position="39"/>
        <end position="226"/>
    </location>
</feature>
<evidence type="ECO:0000313" key="3">
    <source>
        <dbReference type="Proteomes" id="UP000234341"/>
    </source>
</evidence>
<dbReference type="InterPro" id="IPR051918">
    <property type="entry name" value="STPP_CPPED1"/>
</dbReference>
<dbReference type="STRING" id="82633.GCA_000974605_01587"/>
<dbReference type="PANTHER" id="PTHR43143">
    <property type="entry name" value="METALLOPHOSPHOESTERASE, CALCINEURIN SUPERFAMILY"/>
    <property type="match status" value="1"/>
</dbReference>
<dbReference type="Gene3D" id="3.60.21.10">
    <property type="match status" value="1"/>
</dbReference>
<name>A0A2N5CJT3_9BURK</name>
<dbReference type="AlphaFoldDB" id="A0A2N5CJT3"/>
<sequence>MNGNWSRRDILRLAGAAGGAVFASALPGWAAGRDDDFVFVQLSDAHWGFEGPPNPDARGTLPKAVAAVNALPKPPDFVMFTGDLTHTTDDPAERRRRMREFRDIIAPLRAGTVHLMPGEHDASLDNGAAYQELFGPTHYTFDHKGLHAIVLDNVSDPAGQVGEAQLAWLASDLAKQPRDARIVVFTHRPLFDLYPQWDWATRDGAKVIDQLMPYQNVTVFYGHIHQEHHRMTGHIAHHAARSLMFPLPVAGSQPRRLPIPWDAAHPYQGLGWREVNATGSPGKEAFQLAEQPVVGRA</sequence>
<dbReference type="InterPro" id="IPR004843">
    <property type="entry name" value="Calcineurin-like_PHP"/>
</dbReference>
<dbReference type="GO" id="GO:0016787">
    <property type="term" value="F:hydrolase activity"/>
    <property type="evidence" value="ECO:0007669"/>
    <property type="project" value="InterPro"/>
</dbReference>
<dbReference type="RefSeq" id="WP_101680259.1">
    <property type="nucleotide sequence ID" value="NZ_PJRP01000001.1"/>
</dbReference>
<dbReference type="InterPro" id="IPR006311">
    <property type="entry name" value="TAT_signal"/>
</dbReference>